<dbReference type="OrthoDB" id="439917at2759"/>
<dbReference type="PANTHER" id="PTHR22727">
    <property type="entry name" value="PROTEIN CBG13728"/>
    <property type="match status" value="1"/>
</dbReference>
<gene>
    <name evidence="4" type="ORF">FOZ61_009297</name>
</gene>
<dbReference type="AlphaFoldDB" id="A0A7J6M6B3"/>
<keyword evidence="2" id="KW-1133">Transmembrane helix</keyword>
<dbReference type="Pfam" id="PF07699">
    <property type="entry name" value="Ephrin_rec_like"/>
    <property type="match status" value="1"/>
</dbReference>
<dbReference type="GO" id="GO:0016020">
    <property type="term" value="C:membrane"/>
    <property type="evidence" value="ECO:0007669"/>
    <property type="project" value="TreeGrafter"/>
</dbReference>
<dbReference type="EMBL" id="JABAHT010000067">
    <property type="protein sequence ID" value="KAF4666720.1"/>
    <property type="molecule type" value="Genomic_DNA"/>
</dbReference>
<dbReference type="Proteomes" id="UP000570595">
    <property type="component" value="Unassembled WGS sequence"/>
</dbReference>
<feature type="transmembrane region" description="Helical" evidence="2">
    <location>
        <begin position="960"/>
        <end position="982"/>
    </location>
</feature>
<dbReference type="Gene3D" id="2.10.50.10">
    <property type="entry name" value="Tumor Necrosis Factor Receptor, subunit A, domain 2"/>
    <property type="match status" value="1"/>
</dbReference>
<dbReference type="PANTHER" id="PTHR22727:SF15">
    <property type="entry name" value="MRH DOMAIN-CONTAINING PROTEIN"/>
    <property type="match status" value="1"/>
</dbReference>
<feature type="domain" description="Tyrosine-protein kinase ephrin type A/B receptor-like" evidence="3">
    <location>
        <begin position="707"/>
        <end position="742"/>
    </location>
</feature>
<dbReference type="InterPro" id="IPR011641">
    <property type="entry name" value="Tyr-kin_ephrin_A/B_rcpt-like"/>
</dbReference>
<feature type="region of interest" description="Disordered" evidence="1">
    <location>
        <begin position="1"/>
        <end position="39"/>
    </location>
</feature>
<feature type="compositionally biased region" description="Basic and acidic residues" evidence="1">
    <location>
        <begin position="30"/>
        <end position="39"/>
    </location>
</feature>
<evidence type="ECO:0000256" key="2">
    <source>
        <dbReference type="SAM" id="Phobius"/>
    </source>
</evidence>
<feature type="region of interest" description="Disordered" evidence="1">
    <location>
        <begin position="111"/>
        <end position="161"/>
    </location>
</feature>
<evidence type="ECO:0000313" key="5">
    <source>
        <dbReference type="Proteomes" id="UP000570595"/>
    </source>
</evidence>
<dbReference type="SMART" id="SM01411">
    <property type="entry name" value="Ephrin_rec_like"/>
    <property type="match status" value="3"/>
</dbReference>
<organism evidence="4 5">
    <name type="scientific">Perkinsus olseni</name>
    <name type="common">Perkinsus atlanticus</name>
    <dbReference type="NCBI Taxonomy" id="32597"/>
    <lineage>
        <taxon>Eukaryota</taxon>
        <taxon>Sar</taxon>
        <taxon>Alveolata</taxon>
        <taxon>Perkinsozoa</taxon>
        <taxon>Perkinsea</taxon>
        <taxon>Perkinsida</taxon>
        <taxon>Perkinsidae</taxon>
        <taxon>Perkinsus</taxon>
    </lineage>
</organism>
<evidence type="ECO:0000259" key="3">
    <source>
        <dbReference type="Pfam" id="PF07699"/>
    </source>
</evidence>
<keyword evidence="2" id="KW-0812">Transmembrane</keyword>
<keyword evidence="2" id="KW-0472">Membrane</keyword>
<comment type="caution">
    <text evidence="4">The sequence shown here is derived from an EMBL/GenBank/DDBJ whole genome shotgun (WGS) entry which is preliminary data.</text>
</comment>
<feature type="compositionally biased region" description="Acidic residues" evidence="1">
    <location>
        <begin position="112"/>
        <end position="136"/>
    </location>
</feature>
<dbReference type="InterPro" id="IPR009030">
    <property type="entry name" value="Growth_fac_rcpt_cys_sf"/>
</dbReference>
<accession>A0A7J6M6B3</accession>
<dbReference type="InterPro" id="IPR039181">
    <property type="entry name" value="Elapor1/2"/>
</dbReference>
<reference evidence="4 5" key="1">
    <citation type="submission" date="2020-04" db="EMBL/GenBank/DDBJ databases">
        <title>Perkinsus olseni comparative genomics.</title>
        <authorList>
            <person name="Bogema D.R."/>
        </authorList>
    </citation>
    <scope>NUCLEOTIDE SEQUENCE [LARGE SCALE GENOMIC DNA]</scope>
    <source>
        <strain evidence="4">ATCC PRA-179</strain>
    </source>
</reference>
<sequence>MDERGTSRTSMIPQPTGELGVSTRPTTAADSEKMTGDGEHARERMVEQVDEMATDGTVLNLKARFLMHLNTRDFPKALETARELSALDPEDAIAKEFQVVIQRWMDLLCMRDDDDGDDDDDDGEVVEEEEEEEEESSDHSSNNGDGHAEMGKDCPTSHPDSSHISIFAERLPDVGACETHCMACPAMYAARKGSSIQAFWSIAILKVDVSSAEAASEPWWVRVVGVDELGASGSTPFHEKLVCPFSRVWVRMGHWGILGAVQAQHQHGQQQQQQQQQQQREIEDGEVVYSGENYGNPDIDSVLRLQDNWLSDGEVRFVYMVDGEDEFDGFRFMVDGVMMLGPEYTTVDDDGNLVWKEGSVSLEAGPHTLEWVYSKDMSEDYGYDRAWIRSIELLGTRTVDLECLPCPPGDQRLLTSTVREQCLFCGRDEYPDHNTSVCQQCPPGQYAAPGDSSCSVRPPCTAEDYSIQYSDCDAATWKRTGRYGWSSPIVCDSQLPESVPLPTETITTACEDCPTGSYLDPQEGRCIRCPAEMGKIATAQGCAACPDGQVPAIESVVDSFPALWSLPFRFRGGSWQARQESLATELTDHLTRSVELTWRVEMLARGVLKVNYSVQVEGETPPVIVFFGARAGQEPIRLTPFDAARGVTVPSREVTEISIRCEGPVGSKFTFTSFSLSSSRGGGAAECHPCDPGQALVGGSCQECPQGQFSSKDGAACRPCSANTYTSHEGSAACLPCPNGMVSEAGADSCTMSIGSDLAIGDGLFDLKALSDKGFMQIAGEYGPLALPDGRSVYFDPIAGRADMTKAVVAGKCAASASPTAAEGDTDRVPIGKSIAEVEASGHGIGIVLVAPAEVGACQSVAAINLICDPSVVNKSTYPVATLLPAPQNTRICGGQYVSIGWHLAEACRLCSPDDYVRTVSECTNGTQRVSYVLSDSLCMVRDEPPAEASWQSCESGLPWYFILGIAAGCLALVSSLLYVLYLQRRWNETYGAYMKLREHVGPQMETRTEPLELGRSVITYTMEEGPDPYTAITPT</sequence>
<evidence type="ECO:0000313" key="4">
    <source>
        <dbReference type="EMBL" id="KAF4666720.1"/>
    </source>
</evidence>
<evidence type="ECO:0000256" key="1">
    <source>
        <dbReference type="SAM" id="MobiDB-lite"/>
    </source>
</evidence>
<dbReference type="SUPFAM" id="SSF57184">
    <property type="entry name" value="Growth factor receptor domain"/>
    <property type="match status" value="2"/>
</dbReference>
<proteinExistence type="predicted"/>
<name>A0A7J6M6B3_PEROL</name>
<protein>
    <recommendedName>
        <fullName evidence="3">Tyrosine-protein kinase ephrin type A/B receptor-like domain-containing protein</fullName>
    </recommendedName>
</protein>